<dbReference type="KEGG" id="saca:FFV09_12970"/>
<dbReference type="PIRSF" id="PIRSF005902">
    <property type="entry name" value="DNase_TatD"/>
    <property type="match status" value="1"/>
</dbReference>
<dbReference type="AlphaFoldDB" id="A0A4Y6UZL3"/>
<dbReference type="Gene3D" id="3.20.20.140">
    <property type="entry name" value="Metal-dependent hydrolases"/>
    <property type="match status" value="1"/>
</dbReference>
<sequence>MSAKLADSHIHLEQYDPQQAARMLSEFQDEGGAFVVAVSMNLESARRTEALAIQYPDVVRPAYGFHPEQPLPTPEEEEALFAWMEARAATSEGIGERADAQAEEEASPAESTPETASGVQKSAAPCLLSAPSNSAQPPRMTAVGEVGLPYYSRLEASERGESLDEDGYVRLLERFVAFAARHDLPIALHAVYEDADTACDLLERYSVERAHFHWFKGSEHTVRRMIASGYRISFTPDLLYEKEIRDLARLYPETLVMSETDGPWPFEGPFSGRATHPSMTADVCREWAQLRGLDESAARAILLDNARRFYALR</sequence>
<feature type="binding site" evidence="1">
    <location>
        <position position="11"/>
    </location>
    <ligand>
        <name>a divalent metal cation</name>
        <dbReference type="ChEBI" id="CHEBI:60240"/>
        <label>1</label>
    </ligand>
</feature>
<dbReference type="Proteomes" id="UP000316968">
    <property type="component" value="Chromosome"/>
</dbReference>
<evidence type="ECO:0000256" key="2">
    <source>
        <dbReference type="SAM" id="MobiDB-lite"/>
    </source>
</evidence>
<gene>
    <name evidence="3" type="ORF">FFV09_12970</name>
</gene>
<evidence type="ECO:0000313" key="3">
    <source>
        <dbReference type="EMBL" id="QDH21677.1"/>
    </source>
</evidence>
<dbReference type="PANTHER" id="PTHR46124">
    <property type="entry name" value="D-AMINOACYL-TRNA DEACYLASE"/>
    <property type="match status" value="1"/>
</dbReference>
<keyword evidence="1" id="KW-0479">Metal-binding</keyword>
<dbReference type="SUPFAM" id="SSF51556">
    <property type="entry name" value="Metallo-dependent hydrolases"/>
    <property type="match status" value="1"/>
</dbReference>
<feature type="binding site" evidence="1">
    <location>
        <position position="189"/>
    </location>
    <ligand>
        <name>a divalent metal cation</name>
        <dbReference type="ChEBI" id="CHEBI:60240"/>
        <label>2</label>
    </ligand>
</feature>
<protein>
    <submittedName>
        <fullName evidence="3">TatD family deoxyribonuclease</fullName>
    </submittedName>
</protein>
<dbReference type="GO" id="GO:0046872">
    <property type="term" value="F:metal ion binding"/>
    <property type="evidence" value="ECO:0007669"/>
    <property type="project" value="UniProtKB-KW"/>
</dbReference>
<feature type="binding site" evidence="1">
    <location>
        <position position="145"/>
    </location>
    <ligand>
        <name>a divalent metal cation</name>
        <dbReference type="ChEBI" id="CHEBI:60240"/>
        <label>1</label>
    </ligand>
</feature>
<dbReference type="InterPro" id="IPR001130">
    <property type="entry name" value="TatD-like"/>
</dbReference>
<evidence type="ECO:0000313" key="4">
    <source>
        <dbReference type="Proteomes" id="UP000316968"/>
    </source>
</evidence>
<dbReference type="OrthoDB" id="9775608at2"/>
<feature type="binding site" evidence="1">
    <location>
        <position position="261"/>
    </location>
    <ligand>
        <name>a divalent metal cation</name>
        <dbReference type="ChEBI" id="CHEBI:60240"/>
        <label>1</label>
    </ligand>
</feature>
<name>A0A4Y6UZL3_SACBS</name>
<feature type="binding site" evidence="1">
    <location>
        <position position="9"/>
    </location>
    <ligand>
        <name>a divalent metal cation</name>
        <dbReference type="ChEBI" id="CHEBI:60240"/>
        <label>1</label>
    </ligand>
</feature>
<feature type="binding site" evidence="1">
    <location>
        <position position="213"/>
    </location>
    <ligand>
        <name>a divalent metal cation</name>
        <dbReference type="ChEBI" id="CHEBI:60240"/>
        <label>2</label>
    </ligand>
</feature>
<dbReference type="GO" id="GO:0016788">
    <property type="term" value="F:hydrolase activity, acting on ester bonds"/>
    <property type="evidence" value="ECO:0007669"/>
    <property type="project" value="InterPro"/>
</dbReference>
<dbReference type="RefSeq" id="WP_141448222.1">
    <property type="nucleotide sequence ID" value="NZ_CP041217.1"/>
</dbReference>
<proteinExistence type="predicted"/>
<feature type="region of interest" description="Disordered" evidence="2">
    <location>
        <begin position="92"/>
        <end position="122"/>
    </location>
</feature>
<evidence type="ECO:0000256" key="1">
    <source>
        <dbReference type="PIRSR" id="PIRSR005902-1"/>
    </source>
</evidence>
<dbReference type="Pfam" id="PF01026">
    <property type="entry name" value="TatD_DNase"/>
    <property type="match status" value="1"/>
</dbReference>
<feature type="compositionally biased region" description="Low complexity" evidence="2">
    <location>
        <begin position="108"/>
        <end position="117"/>
    </location>
</feature>
<dbReference type="PANTHER" id="PTHR46124:SF2">
    <property type="entry name" value="D-AMINOACYL-TRNA DEACYLASE"/>
    <property type="match status" value="1"/>
</dbReference>
<dbReference type="InterPro" id="IPR032466">
    <property type="entry name" value="Metal_Hydrolase"/>
</dbReference>
<dbReference type="EMBL" id="CP041217">
    <property type="protein sequence ID" value="QDH21677.1"/>
    <property type="molecule type" value="Genomic_DNA"/>
</dbReference>
<organism evidence="3 4">
    <name type="scientific">Saccharibacillus brassicae</name>
    <dbReference type="NCBI Taxonomy" id="2583377"/>
    <lineage>
        <taxon>Bacteria</taxon>
        <taxon>Bacillati</taxon>
        <taxon>Bacillota</taxon>
        <taxon>Bacilli</taxon>
        <taxon>Bacillales</taxon>
        <taxon>Paenibacillaceae</taxon>
        <taxon>Saccharibacillus</taxon>
    </lineage>
</organism>
<accession>A0A4Y6UZL3</accession>
<keyword evidence="4" id="KW-1185">Reference proteome</keyword>
<reference evidence="3 4" key="1">
    <citation type="submission" date="2019-06" db="EMBL/GenBank/DDBJ databases">
        <title>Saccharibacillus brassicae sp. nov., an endophytic bacterium isolated from Chinese cabbage seeds (Brassica pekinensis).</title>
        <authorList>
            <person name="Jiang L."/>
            <person name="Lee J."/>
            <person name="Kim S.W."/>
        </authorList>
    </citation>
    <scope>NUCLEOTIDE SEQUENCE [LARGE SCALE GENOMIC DNA]</scope>
    <source>
        <strain evidence="4">KCTC 43072 / ATSA2</strain>
    </source>
</reference>